<sequence length="166" mass="18650">MREDLAPITISEVAMGPNDLPLGGVQSQGKVIMRLSPPEQCHKSPRCESANTKFCYYNSFSLSQPRYFCKVCRRYWTKEAPSGFRNVPVGDFQEEIQLMVSPFPDFNEETTRTILKGTSYPVNGSRVSGKCSWEEAEMPMQLQWQIDGEDLTLESVGINAGMSLVP</sequence>
<comment type="caution">
    <text evidence="11">The sequence shown here is derived from an EMBL/GenBank/DDBJ whole genome shotgun (WGS) entry which is preliminary data.</text>
</comment>
<evidence type="ECO:0000256" key="1">
    <source>
        <dbReference type="ARBA" id="ARBA00022723"/>
    </source>
</evidence>
<dbReference type="PANTHER" id="PTHR31992">
    <property type="entry name" value="DOF ZINC FINGER PROTEIN DOF1.4-RELATED"/>
    <property type="match status" value="1"/>
</dbReference>
<dbReference type="InterPro" id="IPR003851">
    <property type="entry name" value="Znf_Dof"/>
</dbReference>
<comment type="function">
    <text evidence="9">Transcription factor that binds specifically to a 5'-AA[AG]G-3' consensus core sequence.</text>
</comment>
<evidence type="ECO:0000256" key="5">
    <source>
        <dbReference type="ARBA" id="ARBA00023125"/>
    </source>
</evidence>
<evidence type="ECO:0000256" key="8">
    <source>
        <dbReference type="PROSITE-ProRule" id="PRU00071"/>
    </source>
</evidence>
<evidence type="ECO:0000256" key="4">
    <source>
        <dbReference type="ARBA" id="ARBA00023015"/>
    </source>
</evidence>
<accession>A0A8J5HX90</accession>
<evidence type="ECO:0000256" key="7">
    <source>
        <dbReference type="ARBA" id="ARBA00023242"/>
    </source>
</evidence>
<evidence type="ECO:0000259" key="10">
    <source>
        <dbReference type="PROSITE" id="PS50884"/>
    </source>
</evidence>
<keyword evidence="12" id="KW-1185">Reference proteome</keyword>
<evidence type="ECO:0000313" key="12">
    <source>
        <dbReference type="Proteomes" id="UP000734854"/>
    </source>
</evidence>
<evidence type="ECO:0000256" key="6">
    <source>
        <dbReference type="ARBA" id="ARBA00023163"/>
    </source>
</evidence>
<proteinExistence type="predicted"/>
<dbReference type="GO" id="GO:0003700">
    <property type="term" value="F:DNA-binding transcription factor activity"/>
    <property type="evidence" value="ECO:0007669"/>
    <property type="project" value="UniProtKB-UniRule"/>
</dbReference>
<dbReference type="GO" id="GO:0008270">
    <property type="term" value="F:zinc ion binding"/>
    <property type="evidence" value="ECO:0007669"/>
    <property type="project" value="UniProtKB-KW"/>
</dbReference>
<keyword evidence="1 9" id="KW-0479">Metal-binding</keyword>
<dbReference type="GO" id="GO:0005634">
    <property type="term" value="C:nucleus"/>
    <property type="evidence" value="ECO:0007669"/>
    <property type="project" value="UniProtKB-SubCell"/>
</dbReference>
<evidence type="ECO:0000313" key="11">
    <source>
        <dbReference type="EMBL" id="KAG6535287.1"/>
    </source>
</evidence>
<dbReference type="Proteomes" id="UP000734854">
    <property type="component" value="Unassembled WGS sequence"/>
</dbReference>
<organism evidence="11 12">
    <name type="scientific">Zingiber officinale</name>
    <name type="common">Ginger</name>
    <name type="synonym">Amomum zingiber</name>
    <dbReference type="NCBI Taxonomy" id="94328"/>
    <lineage>
        <taxon>Eukaryota</taxon>
        <taxon>Viridiplantae</taxon>
        <taxon>Streptophyta</taxon>
        <taxon>Embryophyta</taxon>
        <taxon>Tracheophyta</taxon>
        <taxon>Spermatophyta</taxon>
        <taxon>Magnoliopsida</taxon>
        <taxon>Liliopsida</taxon>
        <taxon>Zingiberales</taxon>
        <taxon>Zingiberaceae</taxon>
        <taxon>Zingiber</taxon>
    </lineage>
</organism>
<keyword evidence="7 8" id="KW-0539">Nucleus</keyword>
<evidence type="ECO:0000256" key="9">
    <source>
        <dbReference type="RuleBase" id="RU369094"/>
    </source>
</evidence>
<dbReference type="EMBL" id="JACMSC010000001">
    <property type="protein sequence ID" value="KAG6535287.1"/>
    <property type="molecule type" value="Genomic_DNA"/>
</dbReference>
<evidence type="ECO:0000256" key="2">
    <source>
        <dbReference type="ARBA" id="ARBA00022771"/>
    </source>
</evidence>
<evidence type="ECO:0000256" key="3">
    <source>
        <dbReference type="ARBA" id="ARBA00022833"/>
    </source>
</evidence>
<keyword evidence="3 9" id="KW-0862">Zinc</keyword>
<dbReference type="Pfam" id="PF02701">
    <property type="entry name" value="Zn_ribbon_Dof"/>
    <property type="match status" value="1"/>
</dbReference>
<keyword evidence="4 9" id="KW-0805">Transcription regulation</keyword>
<comment type="subcellular location">
    <subcellularLocation>
        <location evidence="8 9">Nucleus</location>
    </subcellularLocation>
</comment>
<gene>
    <name evidence="11" type="ORF">ZIOFF_000252</name>
</gene>
<dbReference type="InterPro" id="IPR045174">
    <property type="entry name" value="Dof"/>
</dbReference>
<keyword evidence="6 9" id="KW-0804">Transcription</keyword>
<feature type="domain" description="Dof-type" evidence="10">
    <location>
        <begin position="42"/>
        <end position="98"/>
    </location>
</feature>
<keyword evidence="5 8" id="KW-0238">DNA-binding</keyword>
<protein>
    <recommendedName>
        <fullName evidence="9">Dof zinc finger protein</fullName>
    </recommendedName>
</protein>
<keyword evidence="2 8" id="KW-0863">Zinc-finger</keyword>
<name>A0A8J5HX90_ZINOF</name>
<dbReference type="AlphaFoldDB" id="A0A8J5HX90"/>
<reference evidence="11 12" key="1">
    <citation type="submission" date="2020-08" db="EMBL/GenBank/DDBJ databases">
        <title>Plant Genome Project.</title>
        <authorList>
            <person name="Zhang R.-G."/>
        </authorList>
    </citation>
    <scope>NUCLEOTIDE SEQUENCE [LARGE SCALE GENOMIC DNA]</scope>
    <source>
        <tissue evidence="11">Rhizome</tissue>
    </source>
</reference>
<dbReference type="GO" id="GO:0003677">
    <property type="term" value="F:DNA binding"/>
    <property type="evidence" value="ECO:0007669"/>
    <property type="project" value="UniProtKB-UniRule"/>
</dbReference>
<dbReference type="PROSITE" id="PS50884">
    <property type="entry name" value="ZF_DOF_2"/>
    <property type="match status" value="1"/>
</dbReference>